<proteinExistence type="predicted"/>
<name>A0A9W3JX63_BACTU</name>
<geneLocation type="plasmid" evidence="1 2">
    <name>pBTHD789-3</name>
</geneLocation>
<dbReference type="AlphaFoldDB" id="A0A9W3JX63"/>
<keyword evidence="1" id="KW-0614">Plasmid</keyword>
<gene>
    <name evidence="1" type="ORF">BTF1_32746</name>
</gene>
<protein>
    <submittedName>
        <fullName evidence="1">Uncharacterized protein</fullName>
    </submittedName>
</protein>
<evidence type="ECO:0000313" key="2">
    <source>
        <dbReference type="Proteomes" id="UP000005257"/>
    </source>
</evidence>
<dbReference type="KEGG" id="btn:BTF1_32746"/>
<dbReference type="Proteomes" id="UP000005257">
    <property type="component" value="Plasmid pBTHD789-3"/>
</dbReference>
<sequence length="46" mass="5186">MENIQNKANCESLIVQIVQACNGDLEIMGKLIDLYDSTNHLDIDYS</sequence>
<dbReference type="EMBL" id="CP003766">
    <property type="protein sequence ID" value="AFQ30629.1"/>
    <property type="molecule type" value="Genomic_DNA"/>
</dbReference>
<accession>A0A9W3JX63</accession>
<organism evidence="1 2">
    <name type="scientific">Bacillus thuringiensis HD-789</name>
    <dbReference type="NCBI Taxonomy" id="1217737"/>
    <lineage>
        <taxon>Bacteria</taxon>
        <taxon>Bacillati</taxon>
        <taxon>Bacillota</taxon>
        <taxon>Bacilli</taxon>
        <taxon>Bacillales</taxon>
        <taxon>Bacillaceae</taxon>
        <taxon>Bacillus</taxon>
        <taxon>Bacillus cereus group</taxon>
    </lineage>
</organism>
<evidence type="ECO:0000313" key="1">
    <source>
        <dbReference type="EMBL" id="AFQ30629.1"/>
    </source>
</evidence>
<dbReference type="SMR" id="A0A9W3JX63"/>
<dbReference type="RefSeq" id="WP_000428006.1">
    <property type="nucleotide sequence ID" value="NC_018510.1"/>
</dbReference>
<reference evidence="1 2" key="1">
    <citation type="journal article" date="2013" name="Genome Announc.">
        <title>Complete Genome Sequence of Bacillus thuringiensis Serovar Israelensis Strain HD-789.</title>
        <authorList>
            <person name="Doggett N.A."/>
            <person name="Stubben C.J."/>
            <person name="Chertkov O."/>
            <person name="Bruce D.C."/>
            <person name="Detter J.C."/>
            <person name="Johnson S.L."/>
            <person name="Han C.S."/>
        </authorList>
    </citation>
    <scope>NUCLEOTIDE SEQUENCE [LARGE SCALE GENOMIC DNA]</scope>
    <source>
        <strain evidence="1 2">HD-789</strain>
    </source>
</reference>